<gene>
    <name evidence="2" type="ORF">RFI_37823</name>
</gene>
<dbReference type="EMBL" id="ASPP01043352">
    <property type="protein sequence ID" value="ETN99647.1"/>
    <property type="molecule type" value="Genomic_DNA"/>
</dbReference>
<organism evidence="2 3">
    <name type="scientific">Reticulomyxa filosa</name>
    <dbReference type="NCBI Taxonomy" id="46433"/>
    <lineage>
        <taxon>Eukaryota</taxon>
        <taxon>Sar</taxon>
        <taxon>Rhizaria</taxon>
        <taxon>Retaria</taxon>
        <taxon>Foraminifera</taxon>
        <taxon>Monothalamids</taxon>
        <taxon>Reticulomyxidae</taxon>
        <taxon>Reticulomyxa</taxon>
    </lineage>
</organism>
<keyword evidence="3" id="KW-1185">Reference proteome</keyword>
<feature type="transmembrane region" description="Helical" evidence="1">
    <location>
        <begin position="20"/>
        <end position="41"/>
    </location>
</feature>
<evidence type="ECO:0000313" key="3">
    <source>
        <dbReference type="Proteomes" id="UP000023152"/>
    </source>
</evidence>
<dbReference type="AlphaFoldDB" id="X6LC91"/>
<accession>X6LC91</accession>
<sequence>MLPFFHSKVLIELALLNPSVLLLFFFCFIVLKSILINYCAINLKKPKLQIQKYCIDHLIILLLSFCFLIRDIYIIVNNYFIKNSFSFFANKNIDFFVIENCNVCYFTGQCIKQKQKRNKLQKCDSTLLGGTFDSSNDTINFKMKNIKNKIKI</sequence>
<name>X6LC91_RETFI</name>
<keyword evidence="1" id="KW-1133">Transmembrane helix</keyword>
<feature type="transmembrane region" description="Helical" evidence="1">
    <location>
        <begin position="53"/>
        <end position="76"/>
    </location>
</feature>
<evidence type="ECO:0000313" key="2">
    <source>
        <dbReference type="EMBL" id="ETN99647.1"/>
    </source>
</evidence>
<protein>
    <recommendedName>
        <fullName evidence="4">Transmembrane protein</fullName>
    </recommendedName>
</protein>
<keyword evidence="1" id="KW-0812">Transmembrane</keyword>
<dbReference type="Proteomes" id="UP000023152">
    <property type="component" value="Unassembled WGS sequence"/>
</dbReference>
<comment type="caution">
    <text evidence="2">The sequence shown here is derived from an EMBL/GenBank/DDBJ whole genome shotgun (WGS) entry which is preliminary data.</text>
</comment>
<proteinExistence type="predicted"/>
<keyword evidence="1" id="KW-0472">Membrane</keyword>
<evidence type="ECO:0000256" key="1">
    <source>
        <dbReference type="SAM" id="Phobius"/>
    </source>
</evidence>
<evidence type="ECO:0008006" key="4">
    <source>
        <dbReference type="Google" id="ProtNLM"/>
    </source>
</evidence>
<reference evidence="2 3" key="1">
    <citation type="journal article" date="2013" name="Curr. Biol.">
        <title>The Genome of the Foraminiferan Reticulomyxa filosa.</title>
        <authorList>
            <person name="Glockner G."/>
            <person name="Hulsmann N."/>
            <person name="Schleicher M."/>
            <person name="Noegel A.A."/>
            <person name="Eichinger L."/>
            <person name="Gallinger C."/>
            <person name="Pawlowski J."/>
            <person name="Sierra R."/>
            <person name="Euteneuer U."/>
            <person name="Pillet L."/>
            <person name="Moustafa A."/>
            <person name="Platzer M."/>
            <person name="Groth M."/>
            <person name="Szafranski K."/>
            <person name="Schliwa M."/>
        </authorList>
    </citation>
    <scope>NUCLEOTIDE SEQUENCE [LARGE SCALE GENOMIC DNA]</scope>
</reference>